<evidence type="ECO:0000313" key="1">
    <source>
        <dbReference type="EMBL" id="KOM27842.1"/>
    </source>
</evidence>
<evidence type="ECO:0000313" key="2">
    <source>
        <dbReference type="Proteomes" id="UP000053144"/>
    </source>
</evidence>
<sequence length="64" mass="7137">MEALSSPPPVTYTLKILPPSFSSVSPAIVLVQLLLLSKLWRWLGEAVVRRLKLFVVVKVLYCLG</sequence>
<protein>
    <submittedName>
        <fullName evidence="1">Uncharacterized protein</fullName>
    </submittedName>
</protein>
<gene>
    <name evidence="1" type="ORF">LR48_Vigan468s000400</name>
</gene>
<reference evidence="2" key="1">
    <citation type="journal article" date="2015" name="Proc. Natl. Acad. Sci. U.S.A.">
        <title>Genome sequencing of adzuki bean (Vigna angularis) provides insight into high starch and low fat accumulation and domestication.</title>
        <authorList>
            <person name="Yang K."/>
            <person name="Tian Z."/>
            <person name="Chen C."/>
            <person name="Luo L."/>
            <person name="Zhao B."/>
            <person name="Wang Z."/>
            <person name="Yu L."/>
            <person name="Li Y."/>
            <person name="Sun Y."/>
            <person name="Li W."/>
            <person name="Chen Y."/>
            <person name="Li Y."/>
            <person name="Zhang Y."/>
            <person name="Ai D."/>
            <person name="Zhao J."/>
            <person name="Shang C."/>
            <person name="Ma Y."/>
            <person name="Wu B."/>
            <person name="Wang M."/>
            <person name="Gao L."/>
            <person name="Sun D."/>
            <person name="Zhang P."/>
            <person name="Guo F."/>
            <person name="Wang W."/>
            <person name="Li Y."/>
            <person name="Wang J."/>
            <person name="Varshney R.K."/>
            <person name="Wang J."/>
            <person name="Ling H.Q."/>
            <person name="Wan P."/>
        </authorList>
    </citation>
    <scope>NUCLEOTIDE SEQUENCE</scope>
    <source>
        <strain evidence="2">cv. Jingnong 6</strain>
    </source>
</reference>
<organism evidence="1 2">
    <name type="scientific">Phaseolus angularis</name>
    <name type="common">Azuki bean</name>
    <name type="synonym">Vigna angularis</name>
    <dbReference type="NCBI Taxonomy" id="3914"/>
    <lineage>
        <taxon>Eukaryota</taxon>
        <taxon>Viridiplantae</taxon>
        <taxon>Streptophyta</taxon>
        <taxon>Embryophyta</taxon>
        <taxon>Tracheophyta</taxon>
        <taxon>Spermatophyta</taxon>
        <taxon>Magnoliopsida</taxon>
        <taxon>eudicotyledons</taxon>
        <taxon>Gunneridae</taxon>
        <taxon>Pentapetalae</taxon>
        <taxon>rosids</taxon>
        <taxon>fabids</taxon>
        <taxon>Fabales</taxon>
        <taxon>Fabaceae</taxon>
        <taxon>Papilionoideae</taxon>
        <taxon>50 kb inversion clade</taxon>
        <taxon>NPAAA clade</taxon>
        <taxon>indigoferoid/millettioid clade</taxon>
        <taxon>Phaseoleae</taxon>
        <taxon>Vigna</taxon>
    </lineage>
</organism>
<dbReference type="EMBL" id="KQ258399">
    <property type="protein sequence ID" value="KOM27842.1"/>
    <property type="molecule type" value="Genomic_DNA"/>
</dbReference>
<dbReference type="Gramene" id="KOM27842">
    <property type="protein sequence ID" value="KOM27842"/>
    <property type="gene ID" value="LR48_Vigan468s000400"/>
</dbReference>
<name>A0A0L9TBD0_PHAAN</name>
<dbReference type="Proteomes" id="UP000053144">
    <property type="component" value="Unassembled WGS sequence"/>
</dbReference>
<accession>A0A0L9TBD0</accession>
<proteinExistence type="predicted"/>
<dbReference type="AlphaFoldDB" id="A0A0L9TBD0"/>